<dbReference type="RefSeq" id="WP_320423799.1">
    <property type="nucleotide sequence ID" value="NZ_JAXCLA010000004.1"/>
</dbReference>
<name>A0ABU5DJJ2_9BURK</name>
<dbReference type="InterPro" id="IPR050464">
    <property type="entry name" value="Zeta_carotene_desat/Oxidored"/>
</dbReference>
<dbReference type="Pfam" id="PF01593">
    <property type="entry name" value="Amino_oxidase"/>
    <property type="match status" value="1"/>
</dbReference>
<dbReference type="InterPro" id="IPR006311">
    <property type="entry name" value="TAT_signal"/>
</dbReference>
<organism evidence="2 3">
    <name type="scientific">Roseateles agri</name>
    <dbReference type="NCBI Taxonomy" id="3098619"/>
    <lineage>
        <taxon>Bacteria</taxon>
        <taxon>Pseudomonadati</taxon>
        <taxon>Pseudomonadota</taxon>
        <taxon>Betaproteobacteria</taxon>
        <taxon>Burkholderiales</taxon>
        <taxon>Sphaerotilaceae</taxon>
        <taxon>Roseateles</taxon>
    </lineage>
</organism>
<feature type="domain" description="Amine oxidase" evidence="1">
    <location>
        <begin position="68"/>
        <end position="522"/>
    </location>
</feature>
<dbReference type="InterPro" id="IPR036188">
    <property type="entry name" value="FAD/NAD-bd_sf"/>
</dbReference>
<dbReference type="SUPFAM" id="SSF51905">
    <property type="entry name" value="FAD/NAD(P)-binding domain"/>
    <property type="match status" value="1"/>
</dbReference>
<dbReference type="PANTHER" id="PTHR42923">
    <property type="entry name" value="PROTOPORPHYRINOGEN OXIDASE"/>
    <property type="match status" value="1"/>
</dbReference>
<gene>
    <name evidence="2" type="ORF">SNE35_15410</name>
</gene>
<dbReference type="Proteomes" id="UP001285263">
    <property type="component" value="Unassembled WGS sequence"/>
</dbReference>
<dbReference type="PROSITE" id="PS51318">
    <property type="entry name" value="TAT"/>
    <property type="match status" value="1"/>
</dbReference>
<dbReference type="InterPro" id="IPR002937">
    <property type="entry name" value="Amino_oxidase"/>
</dbReference>
<protein>
    <submittedName>
        <fullName evidence="2">FAD-dependent oxidoreductase</fullName>
    </submittedName>
</protein>
<sequence>MGQGSLSRRGFLLAGGAALAGCEPAPAEVEGGWVGASAARGHRLRGALPPRNAGPLRRTRILIVGGGVAGLACARALRRAGVDEFALLELEDQAGGNSRGHAMAGMRCPLGAHYLPLPGPDAPEVYQLLEELGLVRQQLGRAVYDERHLCHSPQERLFFDGQWLDGLLPPARDAAGREQYLRFARAVDDAQRQLGFAMPTHHAAWTPAHTALDAQTFAAWLDTQRLDDARLRWYLDYCCRDDYGAGIAEVSAWAGLHYFASRHGFHPPGAETGEREAVLTWPEGNGWLATHLSAPLAGRIHIGRTVLRVEEGRHEVELQAWNEKTQAPERWIADQVVLATPLFIADRLTGGALPALHAAAAQLQYAPWLVTNLQLAAPPLQRIGVPLAWDNVAYGSPALGYVDARHQSLSPIAGGPTVLTAYWALPRERRPSLLQDEWRTWLQAVLADLSTVHPDLPGQLRRADLARWGHAMSIPVPGLRSSAALAALLQPQGRLHFAHADLSSYSVFEEAYTHGTRVAAQLVASAAAAR</sequence>
<evidence type="ECO:0000313" key="2">
    <source>
        <dbReference type="EMBL" id="MDY0745908.1"/>
    </source>
</evidence>
<accession>A0ABU5DJJ2</accession>
<evidence type="ECO:0000259" key="1">
    <source>
        <dbReference type="Pfam" id="PF01593"/>
    </source>
</evidence>
<dbReference type="PANTHER" id="PTHR42923:SF39">
    <property type="entry name" value="AMINO OXIDASE"/>
    <property type="match status" value="1"/>
</dbReference>
<reference evidence="2 3" key="1">
    <citation type="submission" date="2023-11" db="EMBL/GenBank/DDBJ databases">
        <title>Paucibacter sp. nov., isolated from fresh soil in Korea.</title>
        <authorList>
            <person name="Le N.T.T."/>
        </authorList>
    </citation>
    <scope>NUCLEOTIDE SEQUENCE [LARGE SCALE GENOMIC DNA]</scope>
    <source>
        <strain evidence="2 3">R3-3</strain>
    </source>
</reference>
<comment type="caution">
    <text evidence="2">The sequence shown here is derived from an EMBL/GenBank/DDBJ whole genome shotgun (WGS) entry which is preliminary data.</text>
</comment>
<dbReference type="Gene3D" id="3.50.50.60">
    <property type="entry name" value="FAD/NAD(P)-binding domain"/>
    <property type="match status" value="1"/>
</dbReference>
<dbReference type="EMBL" id="JAXCLA010000004">
    <property type="protein sequence ID" value="MDY0745908.1"/>
    <property type="molecule type" value="Genomic_DNA"/>
</dbReference>
<proteinExistence type="predicted"/>
<keyword evidence="3" id="KW-1185">Reference proteome</keyword>
<evidence type="ECO:0000313" key="3">
    <source>
        <dbReference type="Proteomes" id="UP001285263"/>
    </source>
</evidence>